<dbReference type="AlphaFoldDB" id="A0A917H8R5"/>
<accession>A0A917H8R5</accession>
<evidence type="ECO:0000259" key="1">
    <source>
        <dbReference type="Pfam" id="PF11738"/>
    </source>
</evidence>
<evidence type="ECO:0000313" key="3">
    <source>
        <dbReference type="Proteomes" id="UP000600247"/>
    </source>
</evidence>
<dbReference type="EMBL" id="BMHY01000004">
    <property type="protein sequence ID" value="GGG71141.1"/>
    <property type="molecule type" value="Genomic_DNA"/>
</dbReference>
<gene>
    <name evidence="2" type="ORF">GCM10010918_28260</name>
</gene>
<organism evidence="2 3">
    <name type="scientific">Paenibacillus radicis</name>
    <name type="common">ex Gao et al. 2016</name>
    <dbReference type="NCBI Taxonomy" id="1737354"/>
    <lineage>
        <taxon>Bacteria</taxon>
        <taxon>Bacillati</taxon>
        <taxon>Bacillota</taxon>
        <taxon>Bacilli</taxon>
        <taxon>Bacillales</taxon>
        <taxon>Paenibacillaceae</taxon>
        <taxon>Paenibacillus</taxon>
    </lineage>
</organism>
<dbReference type="Gene3D" id="3.90.640.20">
    <property type="entry name" value="Heat-shock cognate protein, ATPase"/>
    <property type="match status" value="1"/>
</dbReference>
<comment type="caution">
    <text evidence="2">The sequence shown here is derived from an EMBL/GenBank/DDBJ whole genome shotgun (WGS) entry which is preliminary data.</text>
</comment>
<dbReference type="Pfam" id="PF11738">
    <property type="entry name" value="DUF3298"/>
    <property type="match status" value="1"/>
</dbReference>
<keyword evidence="3" id="KW-1185">Reference proteome</keyword>
<proteinExistence type="predicted"/>
<dbReference type="RefSeq" id="WP_188889804.1">
    <property type="nucleotide sequence ID" value="NZ_BMHY01000004.1"/>
</dbReference>
<dbReference type="PANTHER" id="PTHR37841">
    <property type="entry name" value="GLR2918 PROTEIN"/>
    <property type="match status" value="1"/>
</dbReference>
<name>A0A917H8R5_9BACL</name>
<dbReference type="SUPFAM" id="SSF69360">
    <property type="entry name" value="Cell wall binding repeat"/>
    <property type="match status" value="2"/>
</dbReference>
<reference evidence="2 3" key="1">
    <citation type="journal article" date="2014" name="Int. J. Syst. Evol. Microbiol.">
        <title>Complete genome sequence of Corynebacterium casei LMG S-19264T (=DSM 44701T), isolated from a smear-ripened cheese.</title>
        <authorList>
            <consortium name="US DOE Joint Genome Institute (JGI-PGF)"/>
            <person name="Walter F."/>
            <person name="Albersmeier A."/>
            <person name="Kalinowski J."/>
            <person name="Ruckert C."/>
        </authorList>
    </citation>
    <scope>NUCLEOTIDE SEQUENCE [LARGE SCALE GENOMIC DNA]</scope>
    <source>
        <strain evidence="2 3">CGMCC 1.15286</strain>
    </source>
</reference>
<evidence type="ECO:0000313" key="2">
    <source>
        <dbReference type="EMBL" id="GGG71141.1"/>
    </source>
</evidence>
<dbReference type="InterPro" id="IPR032774">
    <property type="entry name" value="WG_beta_rep"/>
</dbReference>
<sequence length="580" mass="64956">MAVNRFFSVRSRVLYPIAVKTTAGTKWGYINNNGTVAIRPQYEYANPFQLIGYAVVELNRGQGLIDSSGAYVAQPVYDYIGSFSEGRVPVIKGNNYRLMNESGELVGEQSFSYMAELHDGRAVVSAPQEGGDSKYGYIDRQGAVAIPLQYEDAGDFSHGRALVKVKDHEFALILPSGVKLATYNYAFVGQPGDGYLPFRQTENGKTGYINELGTVVIPPRYAMALPFESGRAIINMSEGVDNQYGVIDRQGNTVIKPIYNDILQLNNERFAVGKARNTEQPYIGSIYALFDNAGKQLTDFIFTEIDPFKHGVASASDGKTTFFIDGSGKAAPDFPVFNGSGNLVLMDDGIIQVNIDQRTLYALRNGRIVWQPATTIPLRTPYRVKEEKYKPNRDYLVYYPIVEGMGDVAAEHRVNKKLRELSQVKPIDPEAQLDYSYTGDFNVAWFHKNLLVLELTGYRFPFGAAHGMPSQIYSHINVTNGQFYELKDLFKPGSDYVKTLSRLVGEQIKNDPQYDYVFPGSYTGIKPDQPFYVTEHALKLYFQPYDIAPYAAGFPTFSIPYSQIESLINKQGDFWRSFHG</sequence>
<feature type="domain" description="DUF3298" evidence="1">
    <location>
        <begin position="487"/>
        <end position="562"/>
    </location>
</feature>
<dbReference type="InterPro" id="IPR037126">
    <property type="entry name" value="PdaC/RsiV-like_sf"/>
</dbReference>
<dbReference type="Gene3D" id="3.30.565.40">
    <property type="entry name" value="Fervidobacterium nodosum Rt17-B1 like"/>
    <property type="match status" value="1"/>
</dbReference>
<dbReference type="InterPro" id="IPR021729">
    <property type="entry name" value="DUF3298"/>
</dbReference>
<protein>
    <recommendedName>
        <fullName evidence="1">DUF3298 domain-containing protein</fullName>
    </recommendedName>
</protein>
<dbReference type="Proteomes" id="UP000600247">
    <property type="component" value="Unassembled WGS sequence"/>
</dbReference>
<dbReference type="Pfam" id="PF14903">
    <property type="entry name" value="WG_beta_rep"/>
    <property type="match status" value="6"/>
</dbReference>
<dbReference type="PANTHER" id="PTHR37841:SF1">
    <property type="entry name" value="DUF3298 DOMAIN-CONTAINING PROTEIN"/>
    <property type="match status" value="1"/>
</dbReference>